<reference evidence="1" key="1">
    <citation type="submission" date="2018-05" db="EMBL/GenBank/DDBJ databases">
        <title>Draft genome of Mucuna pruriens seed.</title>
        <authorList>
            <person name="Nnadi N.E."/>
            <person name="Vos R."/>
            <person name="Hasami M.H."/>
            <person name="Devisetty U.K."/>
            <person name="Aguiy J.C."/>
        </authorList>
    </citation>
    <scope>NUCLEOTIDE SEQUENCE [LARGE SCALE GENOMIC DNA]</scope>
    <source>
        <strain evidence="1">JCA_2017</strain>
    </source>
</reference>
<dbReference type="EMBL" id="QJKJ01007499">
    <property type="protein sequence ID" value="RDX82983.1"/>
    <property type="molecule type" value="Genomic_DNA"/>
</dbReference>
<accession>A0A371FY68</accession>
<gene>
    <name evidence="1" type="ORF">CR513_36175</name>
</gene>
<organism evidence="1 2">
    <name type="scientific">Mucuna pruriens</name>
    <name type="common">Velvet bean</name>
    <name type="synonym">Dolichos pruriens</name>
    <dbReference type="NCBI Taxonomy" id="157652"/>
    <lineage>
        <taxon>Eukaryota</taxon>
        <taxon>Viridiplantae</taxon>
        <taxon>Streptophyta</taxon>
        <taxon>Embryophyta</taxon>
        <taxon>Tracheophyta</taxon>
        <taxon>Spermatophyta</taxon>
        <taxon>Magnoliopsida</taxon>
        <taxon>eudicotyledons</taxon>
        <taxon>Gunneridae</taxon>
        <taxon>Pentapetalae</taxon>
        <taxon>rosids</taxon>
        <taxon>fabids</taxon>
        <taxon>Fabales</taxon>
        <taxon>Fabaceae</taxon>
        <taxon>Papilionoideae</taxon>
        <taxon>50 kb inversion clade</taxon>
        <taxon>NPAAA clade</taxon>
        <taxon>indigoferoid/millettioid clade</taxon>
        <taxon>Phaseoleae</taxon>
        <taxon>Mucuna</taxon>
    </lineage>
</organism>
<name>A0A371FY68_MUCPR</name>
<evidence type="ECO:0000313" key="1">
    <source>
        <dbReference type="EMBL" id="RDX82983.1"/>
    </source>
</evidence>
<dbReference type="Proteomes" id="UP000257109">
    <property type="component" value="Unassembled WGS sequence"/>
</dbReference>
<dbReference type="PANTHER" id="PTHR32108">
    <property type="entry name" value="DNA-DIRECTED RNA POLYMERASE SUBUNIT ALPHA"/>
    <property type="match status" value="1"/>
</dbReference>
<dbReference type="STRING" id="157652.A0A371FY68"/>
<proteinExistence type="predicted"/>
<sequence length="140" mass="15504">MDIWPAYSCLLGRPWIHAVEAVPSSLHQNIKFIANQQLISVMGEKELMYVERNEEALETSFQALEIVGTTSAKTEGGDPRPSRATVMAAKVLISNSFQLNKGLGKELDGMTKLVVLQENLGRFGLGYVGTAKKERPRWKA</sequence>
<dbReference type="AlphaFoldDB" id="A0A371FY68"/>
<keyword evidence="2" id="KW-1185">Reference proteome</keyword>
<feature type="non-terminal residue" evidence="1">
    <location>
        <position position="1"/>
    </location>
</feature>
<dbReference type="OrthoDB" id="2919534at2759"/>
<protein>
    <recommendedName>
        <fullName evidence="3">G-patch domain-containing protein</fullName>
    </recommendedName>
</protein>
<dbReference type="PANTHER" id="PTHR32108:SF9">
    <property type="entry name" value="REVERSE TRANSCRIPTASE RNASE H-LIKE DOMAIN-CONTAINING PROTEIN"/>
    <property type="match status" value="1"/>
</dbReference>
<evidence type="ECO:0000313" key="2">
    <source>
        <dbReference type="Proteomes" id="UP000257109"/>
    </source>
</evidence>
<evidence type="ECO:0008006" key="3">
    <source>
        <dbReference type="Google" id="ProtNLM"/>
    </source>
</evidence>
<comment type="caution">
    <text evidence="1">The sequence shown here is derived from an EMBL/GenBank/DDBJ whole genome shotgun (WGS) entry which is preliminary data.</text>
</comment>